<dbReference type="PANTHER" id="PTHR43037">
    <property type="entry name" value="UNNAMED PRODUCT-RELATED"/>
    <property type="match status" value="1"/>
</dbReference>
<keyword evidence="6" id="KW-1185">Reference proteome</keyword>
<dbReference type="Gene3D" id="3.40.50.1820">
    <property type="entry name" value="alpha/beta hydrolase"/>
    <property type="match status" value="1"/>
</dbReference>
<evidence type="ECO:0000313" key="5">
    <source>
        <dbReference type="EMBL" id="PJJ72425.1"/>
    </source>
</evidence>
<dbReference type="AlphaFoldDB" id="A0A2M9CKJ9"/>
<dbReference type="Pfam" id="PF02230">
    <property type="entry name" value="Abhydrolase_2"/>
    <property type="match status" value="1"/>
</dbReference>
<protein>
    <submittedName>
        <fullName evidence="5">Phospholipase/carboxylesterase</fullName>
    </submittedName>
</protein>
<evidence type="ECO:0000259" key="4">
    <source>
        <dbReference type="Pfam" id="PF02230"/>
    </source>
</evidence>
<keyword evidence="1" id="KW-0732">Signal</keyword>
<accession>A0A2M9CKJ9</accession>
<feature type="domain" description="Phospholipase/carboxylesterase/thioesterase" evidence="4">
    <location>
        <begin position="124"/>
        <end position="228"/>
    </location>
</feature>
<dbReference type="InterPro" id="IPR050955">
    <property type="entry name" value="Plant_Biomass_Hydrol_Est"/>
</dbReference>
<feature type="region of interest" description="Disordered" evidence="3">
    <location>
        <begin position="1"/>
        <end position="36"/>
    </location>
</feature>
<reference evidence="5 6" key="1">
    <citation type="submission" date="2017-11" db="EMBL/GenBank/DDBJ databases">
        <title>Genomic Encyclopedia of Archaeal and Bacterial Type Strains, Phase II (KMG-II): From Individual Species to Whole Genera.</title>
        <authorList>
            <person name="Goeker M."/>
        </authorList>
    </citation>
    <scope>NUCLEOTIDE SEQUENCE [LARGE SCALE GENOMIC DNA]</scope>
    <source>
        <strain evidence="5 6">DSM 27393</strain>
    </source>
</reference>
<proteinExistence type="predicted"/>
<comment type="caution">
    <text evidence="5">The sequence shown here is derived from an EMBL/GenBank/DDBJ whole genome shotgun (WGS) entry which is preliminary data.</text>
</comment>
<evidence type="ECO:0000256" key="2">
    <source>
        <dbReference type="ARBA" id="ARBA00022801"/>
    </source>
</evidence>
<gene>
    <name evidence="5" type="ORF">CLV46_1996</name>
</gene>
<evidence type="ECO:0000313" key="6">
    <source>
        <dbReference type="Proteomes" id="UP000228758"/>
    </source>
</evidence>
<evidence type="ECO:0000256" key="3">
    <source>
        <dbReference type="SAM" id="MobiDB-lite"/>
    </source>
</evidence>
<sequence>MDGSTWGDAPSDGARGRVVLPDSSPRGEPPGPGVLELPASHGRRHLVFVPARATPGTALPLVVLLHGSGSDPQSVLRLLHDEAERRGMLVLAPKSMAYTWDAILGGVGPDIRSIQEALDWMAERFRLDRARIMLSGFSDGASYALTVGLVNGDVFSRIGAFSPGFLLPGPRTGRPSIFVSHGLADPVLPIDRCSRVLVPGLIADGYEVDFREFADGHTVPREMVAAALDPLAG</sequence>
<dbReference type="GO" id="GO:0016787">
    <property type="term" value="F:hydrolase activity"/>
    <property type="evidence" value="ECO:0007669"/>
    <property type="project" value="UniProtKB-KW"/>
</dbReference>
<dbReference type="EMBL" id="PGFF01000001">
    <property type="protein sequence ID" value="PJJ72425.1"/>
    <property type="molecule type" value="Genomic_DNA"/>
</dbReference>
<dbReference type="SUPFAM" id="SSF53474">
    <property type="entry name" value="alpha/beta-Hydrolases"/>
    <property type="match status" value="1"/>
</dbReference>
<organism evidence="5 6">
    <name type="scientific">Diaminobutyricimonas aerilata</name>
    <dbReference type="NCBI Taxonomy" id="1162967"/>
    <lineage>
        <taxon>Bacteria</taxon>
        <taxon>Bacillati</taxon>
        <taxon>Actinomycetota</taxon>
        <taxon>Actinomycetes</taxon>
        <taxon>Micrococcales</taxon>
        <taxon>Microbacteriaceae</taxon>
        <taxon>Diaminobutyricimonas</taxon>
    </lineage>
</organism>
<dbReference type="InterPro" id="IPR029058">
    <property type="entry name" value="AB_hydrolase_fold"/>
</dbReference>
<evidence type="ECO:0000256" key="1">
    <source>
        <dbReference type="ARBA" id="ARBA00022729"/>
    </source>
</evidence>
<dbReference type="InterPro" id="IPR003140">
    <property type="entry name" value="PLipase/COase/thioEstase"/>
</dbReference>
<keyword evidence="2" id="KW-0378">Hydrolase</keyword>
<dbReference type="PANTHER" id="PTHR43037:SF5">
    <property type="entry name" value="FERULOYL ESTERASE"/>
    <property type="match status" value="1"/>
</dbReference>
<dbReference type="Proteomes" id="UP000228758">
    <property type="component" value="Unassembled WGS sequence"/>
</dbReference>
<name>A0A2M9CKJ9_9MICO</name>